<dbReference type="GO" id="GO:0016787">
    <property type="term" value="F:hydrolase activity"/>
    <property type="evidence" value="ECO:0007669"/>
    <property type="project" value="UniProtKB-KW"/>
</dbReference>
<dbReference type="SFLD" id="SFLDS00003">
    <property type="entry name" value="Haloacid_Dehalogenase"/>
    <property type="match status" value="1"/>
</dbReference>
<name>A0ABD5RHH5_9EURY</name>
<comment type="caution">
    <text evidence="3">The sequence shown here is derived from an EMBL/GenBank/DDBJ whole genome shotgun (WGS) entry which is preliminary data.</text>
</comment>
<accession>A0ABD5RHH5</accession>
<dbReference type="NCBIfam" id="TIGR01509">
    <property type="entry name" value="HAD-SF-IA-v3"/>
    <property type="match status" value="1"/>
</dbReference>
<keyword evidence="4" id="KW-1185">Reference proteome</keyword>
<dbReference type="RefSeq" id="WP_247418124.1">
    <property type="nucleotide sequence ID" value="NZ_JALLGW010000001.1"/>
</dbReference>
<evidence type="ECO:0000256" key="1">
    <source>
        <dbReference type="ARBA" id="ARBA00007958"/>
    </source>
</evidence>
<sequence length="256" mass="27897">MDDLAYEGVFFDIGGVLLDLSSVRAGHEAFLGRFADREGIDDVEQLVDDWRAALGAYFSGRDGTTFRPALDGYRHAIAAAVALQKSTSLDREAVLDGRKDHPTTVPDADWRPLFEETTTRTVRPSPGAVETVRALDEADRYLGVVSDIDTWEAERMLSGFGIYDRFDRVTTSEAVGRTKPDPAMFEAALADAPVAPERSLYVGDRYDHDMRGGSRAGLVTVAHGGSAAERAAEDPDDVVDYVVSDLRELLDIVGLV</sequence>
<comment type="similarity">
    <text evidence="1">Belongs to the HAD-like hydrolase superfamily.</text>
</comment>
<dbReference type="SUPFAM" id="SSF56784">
    <property type="entry name" value="HAD-like"/>
    <property type="match status" value="1"/>
</dbReference>
<dbReference type="Proteomes" id="UP001596099">
    <property type="component" value="Unassembled WGS sequence"/>
</dbReference>
<evidence type="ECO:0000313" key="3">
    <source>
        <dbReference type="EMBL" id="MFC5969788.1"/>
    </source>
</evidence>
<proteinExistence type="inferred from homology"/>
<dbReference type="EC" id="3.1.3.-" evidence="3"/>
<keyword evidence="2 3" id="KW-0378">Hydrolase</keyword>
<protein>
    <submittedName>
        <fullName evidence="3">HAD family hydrolase</fullName>
        <ecNumber evidence="3">3.1.3.-</ecNumber>
    </submittedName>
</protein>
<dbReference type="InterPro" id="IPR023214">
    <property type="entry name" value="HAD_sf"/>
</dbReference>
<dbReference type="Gene3D" id="1.10.150.240">
    <property type="entry name" value="Putative phosphatase, domain 2"/>
    <property type="match status" value="1"/>
</dbReference>
<dbReference type="EMBL" id="JBHSQH010000001">
    <property type="protein sequence ID" value="MFC5969788.1"/>
    <property type="molecule type" value="Genomic_DNA"/>
</dbReference>
<dbReference type="PANTHER" id="PTHR43316:SF3">
    <property type="entry name" value="HALOACID DEHALOGENASE, TYPE II (AFU_ORTHOLOGUE AFUA_2G07750)-RELATED"/>
    <property type="match status" value="1"/>
</dbReference>
<dbReference type="Pfam" id="PF00702">
    <property type="entry name" value="Hydrolase"/>
    <property type="match status" value="1"/>
</dbReference>
<dbReference type="InterPro" id="IPR036412">
    <property type="entry name" value="HAD-like_sf"/>
</dbReference>
<dbReference type="Gene3D" id="3.40.50.1000">
    <property type="entry name" value="HAD superfamily/HAD-like"/>
    <property type="match status" value="1"/>
</dbReference>
<dbReference type="SFLD" id="SFLDG01129">
    <property type="entry name" value="C1.5:_HAD__Beta-PGM__Phosphata"/>
    <property type="match status" value="1"/>
</dbReference>
<dbReference type="InterPro" id="IPR006439">
    <property type="entry name" value="HAD-SF_hydro_IA"/>
</dbReference>
<dbReference type="InterPro" id="IPR051540">
    <property type="entry name" value="S-2-haloacid_dehalogenase"/>
</dbReference>
<evidence type="ECO:0000313" key="4">
    <source>
        <dbReference type="Proteomes" id="UP001596099"/>
    </source>
</evidence>
<dbReference type="PANTHER" id="PTHR43316">
    <property type="entry name" value="HYDROLASE, HALOACID DELAHOGENASE-RELATED"/>
    <property type="match status" value="1"/>
</dbReference>
<dbReference type="NCBIfam" id="TIGR01549">
    <property type="entry name" value="HAD-SF-IA-v1"/>
    <property type="match status" value="1"/>
</dbReference>
<evidence type="ECO:0000256" key="2">
    <source>
        <dbReference type="ARBA" id="ARBA00022801"/>
    </source>
</evidence>
<dbReference type="AlphaFoldDB" id="A0ABD5RHH5"/>
<organism evidence="3 4">
    <name type="scientific">Halomarina salina</name>
    <dbReference type="NCBI Taxonomy" id="1872699"/>
    <lineage>
        <taxon>Archaea</taxon>
        <taxon>Methanobacteriati</taxon>
        <taxon>Methanobacteriota</taxon>
        <taxon>Stenosarchaea group</taxon>
        <taxon>Halobacteria</taxon>
        <taxon>Halobacteriales</taxon>
        <taxon>Natronomonadaceae</taxon>
        <taxon>Halomarina</taxon>
    </lineage>
</organism>
<dbReference type="InterPro" id="IPR023198">
    <property type="entry name" value="PGP-like_dom2"/>
</dbReference>
<reference evidence="3 4" key="1">
    <citation type="journal article" date="2019" name="Int. J. Syst. Evol. Microbiol.">
        <title>The Global Catalogue of Microorganisms (GCM) 10K type strain sequencing project: providing services to taxonomists for standard genome sequencing and annotation.</title>
        <authorList>
            <consortium name="The Broad Institute Genomics Platform"/>
            <consortium name="The Broad Institute Genome Sequencing Center for Infectious Disease"/>
            <person name="Wu L."/>
            <person name="Ma J."/>
        </authorList>
    </citation>
    <scope>NUCLEOTIDE SEQUENCE [LARGE SCALE GENOMIC DNA]</scope>
    <source>
        <strain evidence="3 4">CGMCC 1.12543</strain>
    </source>
</reference>
<gene>
    <name evidence="3" type="ORF">ACFPYI_00445</name>
</gene>